<proteinExistence type="predicted"/>
<dbReference type="AlphaFoldDB" id="A0A0F9D9R1"/>
<evidence type="ECO:0000313" key="1">
    <source>
        <dbReference type="EMBL" id="KKL58408.1"/>
    </source>
</evidence>
<name>A0A0F9D9R1_9ZZZZ</name>
<dbReference type="EMBL" id="LAZR01029836">
    <property type="protein sequence ID" value="KKL58408.1"/>
    <property type="molecule type" value="Genomic_DNA"/>
</dbReference>
<organism evidence="1">
    <name type="scientific">marine sediment metagenome</name>
    <dbReference type="NCBI Taxonomy" id="412755"/>
    <lineage>
        <taxon>unclassified sequences</taxon>
        <taxon>metagenomes</taxon>
        <taxon>ecological metagenomes</taxon>
    </lineage>
</organism>
<sequence>VPPRQSDSGSRDVKALLKVSLAWIITDTEHDWRVEGALVDSTCRPATPTLQSQHVRLDA</sequence>
<accession>A0A0F9D9R1</accession>
<comment type="caution">
    <text evidence="1">The sequence shown here is derived from an EMBL/GenBank/DDBJ whole genome shotgun (WGS) entry which is preliminary data.</text>
</comment>
<feature type="non-terminal residue" evidence="1">
    <location>
        <position position="1"/>
    </location>
</feature>
<protein>
    <submittedName>
        <fullName evidence="1">Uncharacterized protein</fullName>
    </submittedName>
</protein>
<gene>
    <name evidence="1" type="ORF">LCGC14_2225650</name>
</gene>
<reference evidence="1" key="1">
    <citation type="journal article" date="2015" name="Nature">
        <title>Complex archaea that bridge the gap between prokaryotes and eukaryotes.</title>
        <authorList>
            <person name="Spang A."/>
            <person name="Saw J.H."/>
            <person name="Jorgensen S.L."/>
            <person name="Zaremba-Niedzwiedzka K."/>
            <person name="Martijn J."/>
            <person name="Lind A.E."/>
            <person name="van Eijk R."/>
            <person name="Schleper C."/>
            <person name="Guy L."/>
            <person name="Ettema T.J."/>
        </authorList>
    </citation>
    <scope>NUCLEOTIDE SEQUENCE</scope>
</reference>